<accession>L0AZJ4</accession>
<feature type="region of interest" description="Disordered" evidence="1">
    <location>
        <begin position="143"/>
        <end position="183"/>
    </location>
</feature>
<dbReference type="EMBL" id="CP001670">
    <property type="protein sequence ID" value="AFZ81012.1"/>
    <property type="molecule type" value="Genomic_DNA"/>
</dbReference>
<dbReference type="KEGG" id="beq:BEWA_004200"/>
<dbReference type="Proteomes" id="UP000031512">
    <property type="component" value="Chromosome 3"/>
</dbReference>
<name>L0AZJ4_THEEQ</name>
<dbReference type="AlphaFoldDB" id="L0AZJ4"/>
<evidence type="ECO:0000256" key="1">
    <source>
        <dbReference type="SAM" id="MobiDB-lite"/>
    </source>
</evidence>
<dbReference type="Pfam" id="PF04385">
    <property type="entry name" value="FAINT"/>
    <property type="match status" value="1"/>
</dbReference>
<reference evidence="2 3" key="1">
    <citation type="journal article" date="2012" name="BMC Genomics">
        <title>Comparative genomic analysis and phylogenetic position of Theileria equi.</title>
        <authorList>
            <person name="Kappmeyer L.S."/>
            <person name="Thiagarajan M."/>
            <person name="Herndon D.R."/>
            <person name="Ramsay J.D."/>
            <person name="Caler E."/>
            <person name="Djikeng A."/>
            <person name="Gillespie J.J."/>
            <person name="Lau A.O."/>
            <person name="Roalson E.H."/>
            <person name="Silva J.C."/>
            <person name="Silva M.G."/>
            <person name="Suarez C.E."/>
            <person name="Ueti M.W."/>
            <person name="Nene V.M."/>
            <person name="Mealey R.H."/>
            <person name="Knowles D.P."/>
            <person name="Brayton K.A."/>
        </authorList>
    </citation>
    <scope>NUCLEOTIDE SEQUENCE [LARGE SCALE GENOMIC DNA]</scope>
    <source>
        <strain evidence="2 3">WA</strain>
    </source>
</reference>
<feature type="compositionally biased region" description="Basic and acidic residues" evidence="1">
    <location>
        <begin position="147"/>
        <end position="166"/>
    </location>
</feature>
<dbReference type="VEuPathDB" id="PiroplasmaDB:BEWA_004200"/>
<dbReference type="RefSeq" id="XP_004830678.1">
    <property type="nucleotide sequence ID" value="XM_004830621.1"/>
</dbReference>
<dbReference type="GeneID" id="15804812"/>
<organism evidence="2 3">
    <name type="scientific">Theileria equi strain WA</name>
    <dbReference type="NCBI Taxonomy" id="1537102"/>
    <lineage>
        <taxon>Eukaryota</taxon>
        <taxon>Sar</taxon>
        <taxon>Alveolata</taxon>
        <taxon>Apicomplexa</taxon>
        <taxon>Aconoidasida</taxon>
        <taxon>Piroplasmida</taxon>
        <taxon>Theileriidae</taxon>
        <taxon>Theileria</taxon>
    </lineage>
</organism>
<keyword evidence="3" id="KW-1185">Reference proteome</keyword>
<gene>
    <name evidence="2" type="ORF">BEWA_004200</name>
</gene>
<proteinExistence type="predicted"/>
<protein>
    <submittedName>
        <fullName evidence="2">Uncharacterized protein</fullName>
    </submittedName>
</protein>
<dbReference type="InterPro" id="IPR007480">
    <property type="entry name" value="DUF529"/>
</dbReference>
<evidence type="ECO:0000313" key="3">
    <source>
        <dbReference type="Proteomes" id="UP000031512"/>
    </source>
</evidence>
<evidence type="ECO:0000313" key="2">
    <source>
        <dbReference type="EMBL" id="AFZ81012.1"/>
    </source>
</evidence>
<sequence>MLELDRLLSSIKDAYETSRRREDSEEYSADIPYTLDLSTSVNPEIITCYESWDCGTLHKAMFPKNPFLINKVVHKEQVVWEAPGNDKCFVTTIEPFSTSKFLSLQVDNGTGHCMRMLFEKHRHKKYSQITRDVYEKKMDKIMSQYTRDSDRSPQGHRRCQSEEEMPKNQAPRRSSLRTFFTRK</sequence>